<proteinExistence type="predicted"/>
<organism evidence="1 2">
    <name type="scientific">Flavobacterium sufflavum</name>
    <dbReference type="NCBI Taxonomy" id="1921138"/>
    <lineage>
        <taxon>Bacteria</taxon>
        <taxon>Pseudomonadati</taxon>
        <taxon>Bacteroidota</taxon>
        <taxon>Flavobacteriia</taxon>
        <taxon>Flavobacteriales</taxon>
        <taxon>Flavobacteriaceae</taxon>
        <taxon>Flavobacterium</taxon>
    </lineage>
</organism>
<gene>
    <name evidence="1" type="ORF">EOD40_02885</name>
</gene>
<reference evidence="1 2" key="1">
    <citation type="submission" date="2019-01" db="EMBL/GenBank/DDBJ databases">
        <authorList>
            <person name="Chen W.-M."/>
        </authorList>
    </citation>
    <scope>NUCLEOTIDE SEQUENCE [LARGE SCALE GENOMIC DNA]</scope>
    <source>
        <strain evidence="1 2">BBQ-12</strain>
    </source>
</reference>
<protein>
    <submittedName>
        <fullName evidence="1">Uncharacterized protein</fullName>
    </submittedName>
</protein>
<comment type="caution">
    <text evidence="1">The sequence shown here is derived from an EMBL/GenBank/DDBJ whole genome shotgun (WGS) entry which is preliminary data.</text>
</comment>
<accession>A0A3S2U6M7</accession>
<evidence type="ECO:0000313" key="1">
    <source>
        <dbReference type="EMBL" id="RVT80073.1"/>
    </source>
</evidence>
<dbReference type="Proteomes" id="UP000285211">
    <property type="component" value="Unassembled WGS sequence"/>
</dbReference>
<dbReference type="RefSeq" id="WP_128193384.1">
    <property type="nucleotide sequence ID" value="NZ_SACJ01000001.1"/>
</dbReference>
<keyword evidence="2" id="KW-1185">Reference proteome</keyword>
<evidence type="ECO:0000313" key="2">
    <source>
        <dbReference type="Proteomes" id="UP000285211"/>
    </source>
</evidence>
<sequence length="345" mass="40816">MKRYILLFLFTFQITFSQEVVVKGQAFNSGKFNDRIVYVIKNDTINKLRKRSDSLYEDWKKKSKFENRKDRSYLEASKNNQILTQLLYDKNYRAHTDSLGNFEIKAKLTDSLFFESTYHTTEKHLVADLAKKKIKLKLKLEPCEVWPSHPEKPTKLYVFIGKKIKIWESPSSYCNGFPLTSRVLSKYLIVKNIYGDFKKDTIQFTTYPPHSAPKQQNYVPFKTFFADFEYCLLYVLEYKGELLQTRYFFDDVYMTKEGRWASPLKPKGLYNTISPGIDKLKQINFTTPIEFEYEEKFEKQIKENFSEAYNIIGDGKILVTHGVYAEDLFEIRKTGALKEYDYLIK</sequence>
<dbReference type="EMBL" id="SACJ01000001">
    <property type="protein sequence ID" value="RVT80073.1"/>
    <property type="molecule type" value="Genomic_DNA"/>
</dbReference>
<name>A0A3S2U6M7_9FLAO</name>
<dbReference type="AlphaFoldDB" id="A0A3S2U6M7"/>
<dbReference type="OrthoDB" id="6023725at2"/>